<sequence length="517" mass="56938">MSSSDTTEVLSSLLAYLRQQHSNDDGAATRKAIQSAVSLLEVGAPQLAASPANAAYLRCVLERRWIDQKIELDDRAEKEKLLWQQIVSVTGEPSAEAINVHDICDELMAELSLTRRETNHGKRKEAERVEPMTDKRAINGILSSVARGRAGGGQLRKGLKSDKDEVEKSDRGSSLDHLQPEMVEAIEALRVSPSEATMVRDDDIAGLKFAKQTITEVLIMPQRFPQLFASPLTRPPRGILLFGPPGTGKTMLGRWIASKVNATFINVSASTLFSKWIGESEKMVNTLFQVADHYQPTVIFIDEAGSLIGCIQIDSILGARSEGDHESTRRLKNEFLAALDGVTSKPESRILFLGATNLPWQIDAAALRRFPKKLYREGYIGVSRYTPLPGMEARRYLITRLLQLHHSSMVSTGGLPSSVDDGAIDRLSSSTEGYSGSDIKQLMCAAAMISIRETLSKLASSTEGDVDPLTLTPRPLVEADLEDALTHSHASEARLEEYIQWNDKFGSWPTQVVMHDE</sequence>
<dbReference type="PANTHER" id="PTHR23074">
    <property type="entry name" value="AAA DOMAIN-CONTAINING"/>
    <property type="match status" value="1"/>
</dbReference>
<dbReference type="SUPFAM" id="SSF52540">
    <property type="entry name" value="P-loop containing nucleoside triphosphate hydrolases"/>
    <property type="match status" value="1"/>
</dbReference>
<dbReference type="Pfam" id="PF00004">
    <property type="entry name" value="AAA"/>
    <property type="match status" value="1"/>
</dbReference>
<dbReference type="InterPro" id="IPR027417">
    <property type="entry name" value="P-loop_NTPase"/>
</dbReference>
<keyword evidence="5" id="KW-1185">Reference proteome</keyword>
<accession>A0A7J6Q5A4</accession>
<dbReference type="EMBL" id="JABANO010035455">
    <property type="protein sequence ID" value="KAF4703468.1"/>
    <property type="molecule type" value="Genomic_DNA"/>
</dbReference>
<dbReference type="Gene3D" id="1.10.8.60">
    <property type="match status" value="1"/>
</dbReference>
<dbReference type="InterPro" id="IPR041569">
    <property type="entry name" value="AAA_lid_3"/>
</dbReference>
<comment type="similarity">
    <text evidence="1">Belongs to the AAA ATPase family.</text>
</comment>
<dbReference type="Proteomes" id="UP000553632">
    <property type="component" value="Unassembled WGS sequence"/>
</dbReference>
<evidence type="ECO:0000256" key="2">
    <source>
        <dbReference type="SAM" id="MobiDB-lite"/>
    </source>
</evidence>
<gene>
    <name evidence="4" type="ORF">FOZ63_022368</name>
</gene>
<reference evidence="4 5" key="1">
    <citation type="submission" date="2020-04" db="EMBL/GenBank/DDBJ databases">
        <title>Perkinsus olseni comparative genomics.</title>
        <authorList>
            <person name="Bogema D.R."/>
        </authorList>
    </citation>
    <scope>NUCLEOTIDE SEQUENCE [LARGE SCALE GENOMIC DNA]</scope>
    <source>
        <strain evidence="4 5">ATCC PRA-207</strain>
    </source>
</reference>
<dbReference type="InterPro" id="IPR003593">
    <property type="entry name" value="AAA+_ATPase"/>
</dbReference>
<comment type="caution">
    <text evidence="4">The sequence shown here is derived from an EMBL/GenBank/DDBJ whole genome shotgun (WGS) entry which is preliminary data.</text>
</comment>
<evidence type="ECO:0000313" key="4">
    <source>
        <dbReference type="EMBL" id="KAF4703468.1"/>
    </source>
</evidence>
<feature type="compositionally biased region" description="Basic and acidic residues" evidence="2">
    <location>
        <begin position="159"/>
        <end position="174"/>
    </location>
</feature>
<evidence type="ECO:0000256" key="1">
    <source>
        <dbReference type="ARBA" id="ARBA00006914"/>
    </source>
</evidence>
<dbReference type="Gene3D" id="3.40.50.300">
    <property type="entry name" value="P-loop containing nucleotide triphosphate hydrolases"/>
    <property type="match status" value="1"/>
</dbReference>
<dbReference type="Pfam" id="PF17862">
    <property type="entry name" value="AAA_lid_3"/>
    <property type="match status" value="1"/>
</dbReference>
<dbReference type="OMA" id="IMPQKFP"/>
<organism evidence="4 5">
    <name type="scientific">Perkinsus olseni</name>
    <name type="common">Perkinsus atlanticus</name>
    <dbReference type="NCBI Taxonomy" id="32597"/>
    <lineage>
        <taxon>Eukaryota</taxon>
        <taxon>Sar</taxon>
        <taxon>Alveolata</taxon>
        <taxon>Perkinsozoa</taxon>
        <taxon>Perkinsea</taxon>
        <taxon>Perkinsida</taxon>
        <taxon>Perkinsidae</taxon>
        <taxon>Perkinsus</taxon>
    </lineage>
</organism>
<dbReference type="GO" id="GO:0005524">
    <property type="term" value="F:ATP binding"/>
    <property type="evidence" value="ECO:0007669"/>
    <property type="project" value="InterPro"/>
</dbReference>
<name>A0A7J6Q5A4_PEROL</name>
<feature type="domain" description="AAA+ ATPase" evidence="3">
    <location>
        <begin position="235"/>
        <end position="381"/>
    </location>
</feature>
<evidence type="ECO:0000313" key="5">
    <source>
        <dbReference type="Proteomes" id="UP000553632"/>
    </source>
</evidence>
<evidence type="ECO:0000259" key="3">
    <source>
        <dbReference type="SMART" id="SM00382"/>
    </source>
</evidence>
<dbReference type="InterPro" id="IPR003959">
    <property type="entry name" value="ATPase_AAA_core"/>
</dbReference>
<dbReference type="InterPro" id="IPR050304">
    <property type="entry name" value="MT-severing_AAA_ATPase"/>
</dbReference>
<protein>
    <recommendedName>
        <fullName evidence="3">AAA+ ATPase domain-containing protein</fullName>
    </recommendedName>
</protein>
<proteinExistence type="inferred from homology"/>
<feature type="region of interest" description="Disordered" evidence="2">
    <location>
        <begin position="150"/>
        <end position="177"/>
    </location>
</feature>
<dbReference type="SMART" id="SM00382">
    <property type="entry name" value="AAA"/>
    <property type="match status" value="1"/>
</dbReference>
<dbReference type="GO" id="GO:0016887">
    <property type="term" value="F:ATP hydrolysis activity"/>
    <property type="evidence" value="ECO:0007669"/>
    <property type="project" value="InterPro"/>
</dbReference>
<dbReference type="PANTHER" id="PTHR23074:SF17">
    <property type="entry name" value="FIDGETIN-LIKE PROTEIN 1"/>
    <property type="match status" value="1"/>
</dbReference>
<dbReference type="AlphaFoldDB" id="A0A7J6Q5A4"/>